<gene>
    <name evidence="1" type="ordered locus">Sfum_2335</name>
</gene>
<dbReference type="Proteomes" id="UP000001784">
    <property type="component" value="Chromosome"/>
</dbReference>
<name>A0LKR4_SYNFM</name>
<accession>A0LKR4</accession>
<dbReference type="KEGG" id="sfu:Sfum_2335"/>
<keyword evidence="2" id="KW-1185">Reference proteome</keyword>
<reference evidence="1 2" key="1">
    <citation type="submission" date="2006-10" db="EMBL/GenBank/DDBJ databases">
        <title>Complete sequence of Syntrophobacter fumaroxidans MPOB.</title>
        <authorList>
            <consortium name="US DOE Joint Genome Institute"/>
            <person name="Copeland A."/>
            <person name="Lucas S."/>
            <person name="Lapidus A."/>
            <person name="Barry K."/>
            <person name="Detter J.C."/>
            <person name="Glavina del Rio T."/>
            <person name="Hammon N."/>
            <person name="Israni S."/>
            <person name="Pitluck S."/>
            <person name="Goltsman E.G."/>
            <person name="Martinez M."/>
            <person name="Schmutz J."/>
            <person name="Larimer F."/>
            <person name="Land M."/>
            <person name="Hauser L."/>
            <person name="Kyrpides N."/>
            <person name="Kim E."/>
            <person name="Boone D.R."/>
            <person name="Brockman F."/>
            <person name="Culley D."/>
            <person name="Ferry J."/>
            <person name="Gunsalus R."/>
            <person name="McInerney M.J."/>
            <person name="Morrison M."/>
            <person name="Plugge C."/>
            <person name="Rohlin L."/>
            <person name="Scholten J."/>
            <person name="Sieber J."/>
            <person name="Stams A.J.M."/>
            <person name="Worm P."/>
            <person name="Henstra A.M."/>
            <person name="Richardson P."/>
        </authorList>
    </citation>
    <scope>NUCLEOTIDE SEQUENCE [LARGE SCALE GENOMIC DNA]</scope>
    <source>
        <strain evidence="2">DSM 10017 / MPOB</strain>
    </source>
</reference>
<dbReference type="AlphaFoldDB" id="A0LKR4"/>
<evidence type="ECO:0000313" key="2">
    <source>
        <dbReference type="Proteomes" id="UP000001784"/>
    </source>
</evidence>
<organism evidence="1 2">
    <name type="scientific">Syntrophobacter fumaroxidans (strain DSM 10017 / MPOB)</name>
    <dbReference type="NCBI Taxonomy" id="335543"/>
    <lineage>
        <taxon>Bacteria</taxon>
        <taxon>Pseudomonadati</taxon>
        <taxon>Thermodesulfobacteriota</taxon>
        <taxon>Syntrophobacteria</taxon>
        <taxon>Syntrophobacterales</taxon>
        <taxon>Syntrophobacteraceae</taxon>
        <taxon>Syntrophobacter</taxon>
    </lineage>
</organism>
<evidence type="ECO:0000313" key="1">
    <source>
        <dbReference type="EMBL" id="ABK18016.1"/>
    </source>
</evidence>
<dbReference type="InParanoid" id="A0LKR4"/>
<protein>
    <submittedName>
        <fullName evidence="1">Uncharacterized protein</fullName>
    </submittedName>
</protein>
<dbReference type="STRING" id="335543.Sfum_2335"/>
<sequence>MSSAVWPGWPQNAIMPKSARHFCSFLHTANPRETRSGVGSPVSSVPRTAANPKLAKNYGNGLGRGLFPHSMKSVIVLPAGVEIRENTPSLRLFAEAADAFSHKAGTRLFCSFPAPRHNIRGVLSGTLPNPTTAAVPAALIQGMVLCLDEHSSKAGRIIPPVGSKAADGPTRFGTGFRAAREWAGARIMLDSALYRGLFRGAIPIRTTQGVFSGASR</sequence>
<dbReference type="EMBL" id="CP000478">
    <property type="protein sequence ID" value="ABK18016.1"/>
    <property type="molecule type" value="Genomic_DNA"/>
</dbReference>
<proteinExistence type="predicted"/>
<dbReference type="HOGENOM" id="CLU_1277094_0_0_7"/>